<dbReference type="AlphaFoldDB" id="A0A161WDT2"/>
<dbReference type="EMBL" id="LWGR01000004">
    <property type="protein sequence ID" value="KZM75109.1"/>
    <property type="molecule type" value="Genomic_DNA"/>
</dbReference>
<organism evidence="1 2">
    <name type="scientific">Nocardia terpenica</name>
    <dbReference type="NCBI Taxonomy" id="455432"/>
    <lineage>
        <taxon>Bacteria</taxon>
        <taxon>Bacillati</taxon>
        <taxon>Actinomycetota</taxon>
        <taxon>Actinomycetes</taxon>
        <taxon>Mycobacteriales</taxon>
        <taxon>Nocardiaceae</taxon>
        <taxon>Nocardia</taxon>
    </lineage>
</organism>
<name>A0A161WDT2_9NOCA</name>
<dbReference type="PANTHER" id="PTHR34387">
    <property type="entry name" value="SLR1258 PROTEIN"/>
    <property type="match status" value="1"/>
</dbReference>
<dbReference type="PANTHER" id="PTHR34387:SF1">
    <property type="entry name" value="PERIPLASMIC IMMUNOGENIC PROTEIN"/>
    <property type="match status" value="1"/>
</dbReference>
<dbReference type="Gene3D" id="3.30.70.2970">
    <property type="entry name" value="Protein of unknown function (DUF541), domain 2"/>
    <property type="match status" value="1"/>
</dbReference>
<dbReference type="InterPro" id="IPR007497">
    <property type="entry name" value="SIMPL/DUF541"/>
</dbReference>
<dbReference type="STRING" id="455432.AWN90_24390"/>
<dbReference type="RefSeq" id="WP_067587354.1">
    <property type="nucleotide sequence ID" value="NZ_JABMCZ010000005.1"/>
</dbReference>
<protein>
    <recommendedName>
        <fullName evidence="3">DUF541 domain-containing protein</fullName>
    </recommendedName>
</protein>
<gene>
    <name evidence="1" type="ORF">AWN90_24390</name>
</gene>
<evidence type="ECO:0000313" key="1">
    <source>
        <dbReference type="EMBL" id="KZM75109.1"/>
    </source>
</evidence>
<keyword evidence="2" id="KW-1185">Reference proteome</keyword>
<dbReference type="InterPro" id="IPR052022">
    <property type="entry name" value="26kDa_periplasmic_antigen"/>
</dbReference>
<evidence type="ECO:0008006" key="3">
    <source>
        <dbReference type="Google" id="ProtNLM"/>
    </source>
</evidence>
<dbReference type="Pfam" id="PF04402">
    <property type="entry name" value="SIMPL"/>
    <property type="match status" value="1"/>
</dbReference>
<evidence type="ECO:0000313" key="2">
    <source>
        <dbReference type="Proteomes" id="UP000076512"/>
    </source>
</evidence>
<accession>A0A161WDT2</accession>
<dbReference type="Proteomes" id="UP000076512">
    <property type="component" value="Unassembled WGS sequence"/>
</dbReference>
<reference evidence="1 2" key="1">
    <citation type="submission" date="2016-04" db="EMBL/GenBank/DDBJ databases">
        <authorList>
            <person name="Evans L.H."/>
            <person name="Alamgir A."/>
            <person name="Owens N."/>
            <person name="Weber N.D."/>
            <person name="Virtaneva K."/>
            <person name="Barbian K."/>
            <person name="Babar A."/>
            <person name="Rosenke K."/>
        </authorList>
    </citation>
    <scope>NUCLEOTIDE SEQUENCE [LARGE SCALE GENOMIC DNA]</scope>
    <source>
        <strain evidence="1 2">IFM 0406</strain>
    </source>
</reference>
<sequence>MTADHARPVATVTTIGHGAAAATPDLMRVSISIETRASTVALAYNQAGARTGAVTDALRADGVRSAEISTHGLSVHTETTWIEGGGSRITGYVASTTLTVSLRIGGDAADPAAIIAHAVDAGGDDVRLGGLTLTFADQEQLLVRARDAAWDNARAKADRYAGRADRTLGAVLEITENLTAPPVPSDGVQLMAAKMAAPASPVPVEYGESEVSATIRVTWQLD</sequence>
<dbReference type="Gene3D" id="3.30.110.170">
    <property type="entry name" value="Protein of unknown function (DUF541), domain 1"/>
    <property type="match status" value="1"/>
</dbReference>
<proteinExistence type="predicted"/>
<dbReference type="GO" id="GO:0006974">
    <property type="term" value="P:DNA damage response"/>
    <property type="evidence" value="ECO:0007669"/>
    <property type="project" value="TreeGrafter"/>
</dbReference>
<comment type="caution">
    <text evidence="1">The sequence shown here is derived from an EMBL/GenBank/DDBJ whole genome shotgun (WGS) entry which is preliminary data.</text>
</comment>